<name>A0A0A2V671_BEABA</name>
<dbReference type="eggNOG" id="KOG0730">
    <property type="taxonomic scope" value="Eukaryota"/>
</dbReference>
<sequence length="663" mass="74886">MTSTTATGDDSDHNIFESTTKSGIDTAITDGSQEYEDDSSAPEKIIIGMVADTKDLFANFDANGNRFWSDKPPTDLEEAPENETTQKYATIVRKKKPQRASSTKPLEIDSLIIQSPLLKKALGEILQDYPGITTDVTRLKFCAPFECFMHRWGEFEEATIDEHRDATTRQHLQLLYKTLTDDLGATIQLKKDYFKNKATDFEHAWLLFTPGCTILTHLHGQILAARFNSGTYDKTPCGPIYSINCSYIDWDGARMGWVEKTIEITEFAGTKSVFKLSCYALKDHPNRAVIEEELRQRGRRWEALRGFRYKAYNGIALSSTDQRTLSRERVNCRIVLDGARWEDENPNHLTYLEPIHEADQSQADYEMPPLDDDHVLLTSPIVRGYALKNKRWMQFFIDSVEEIEFHEGAFDSLVLSEERKKIILALAKSQVKHKDSFDDVVKGKGRGIIMLLSGGPGIGKTLTAEVVAEQMRVPLYTMSAGDLGSSSDEVDKNLGKLMSMVSHWNAVLLLDECDVFLEERTTADLERNRVVSIFLRTLEYYEGILFLTTNRIASMDRAFQSRIHLTLEYPNLDAPARRAIWSTFLDRAASEGMAGKGDNFDEAALSMLSSIDLNGRQIKNTMKMAQLLAMQTGARLTLGHVKTVLRIQGQMGRKLTKKQCNFG</sequence>
<dbReference type="InterPro" id="IPR003959">
    <property type="entry name" value="ATPase_AAA_core"/>
</dbReference>
<feature type="region of interest" description="Disordered" evidence="1">
    <location>
        <begin position="1"/>
        <end position="41"/>
    </location>
</feature>
<dbReference type="EMBL" id="ANFO01001238">
    <property type="protein sequence ID" value="KGQ03326.1"/>
    <property type="molecule type" value="Genomic_DNA"/>
</dbReference>
<dbReference type="AlphaFoldDB" id="A0A0A2V671"/>
<dbReference type="PANTHER" id="PTHR46411:SF3">
    <property type="entry name" value="AAA+ ATPASE DOMAIN-CONTAINING PROTEIN"/>
    <property type="match status" value="1"/>
</dbReference>
<dbReference type="GO" id="GO:0005524">
    <property type="term" value="F:ATP binding"/>
    <property type="evidence" value="ECO:0007669"/>
    <property type="project" value="InterPro"/>
</dbReference>
<dbReference type="InterPro" id="IPR027417">
    <property type="entry name" value="P-loop_NTPase"/>
</dbReference>
<reference evidence="3 4" key="1">
    <citation type="submission" date="2012-10" db="EMBL/GenBank/DDBJ databases">
        <title>Genome sequencing and analysis of entomopathogenic fungi Beauveria bassiana D1-5.</title>
        <authorList>
            <person name="Li Q."/>
            <person name="Wang L."/>
            <person name="Zhang Z."/>
            <person name="Wang Q."/>
            <person name="Ren J."/>
            <person name="Wang M."/>
            <person name="Xu W."/>
            <person name="Wang J."/>
            <person name="Lu Y."/>
            <person name="Du Q."/>
            <person name="Sun Z."/>
        </authorList>
    </citation>
    <scope>NUCLEOTIDE SEQUENCE [LARGE SCALE GENOMIC DNA]</scope>
    <source>
        <strain evidence="3 4">D1-5</strain>
    </source>
</reference>
<dbReference type="SUPFAM" id="SSF52540">
    <property type="entry name" value="P-loop containing nucleoside triphosphate hydrolases"/>
    <property type="match status" value="1"/>
</dbReference>
<dbReference type="SMART" id="SM00382">
    <property type="entry name" value="AAA"/>
    <property type="match status" value="1"/>
</dbReference>
<dbReference type="STRING" id="1245745.A0A0A2V671"/>
<dbReference type="InterPro" id="IPR054289">
    <property type="entry name" value="DUF7025"/>
</dbReference>
<accession>A0A0A2V671</accession>
<organism evidence="3 4">
    <name type="scientific">Beauveria bassiana D1-5</name>
    <dbReference type="NCBI Taxonomy" id="1245745"/>
    <lineage>
        <taxon>Eukaryota</taxon>
        <taxon>Fungi</taxon>
        <taxon>Dikarya</taxon>
        <taxon>Ascomycota</taxon>
        <taxon>Pezizomycotina</taxon>
        <taxon>Sordariomycetes</taxon>
        <taxon>Hypocreomycetidae</taxon>
        <taxon>Hypocreales</taxon>
        <taxon>Cordycipitaceae</taxon>
        <taxon>Beauveria</taxon>
    </lineage>
</organism>
<gene>
    <name evidence="3" type="ORF">BBAD15_g11447</name>
</gene>
<dbReference type="Pfam" id="PF00004">
    <property type="entry name" value="AAA"/>
    <property type="match status" value="1"/>
</dbReference>
<protein>
    <submittedName>
        <fullName evidence="3">Putative AAA domain-containing protein C24B10.10c</fullName>
    </submittedName>
</protein>
<evidence type="ECO:0000313" key="3">
    <source>
        <dbReference type="EMBL" id="KGQ03326.1"/>
    </source>
</evidence>
<dbReference type="InterPro" id="IPR003593">
    <property type="entry name" value="AAA+_ATPase"/>
</dbReference>
<dbReference type="GO" id="GO:0016887">
    <property type="term" value="F:ATP hydrolysis activity"/>
    <property type="evidence" value="ECO:0007669"/>
    <property type="project" value="InterPro"/>
</dbReference>
<dbReference type="PANTHER" id="PTHR46411">
    <property type="entry name" value="FAMILY ATPASE, PUTATIVE-RELATED"/>
    <property type="match status" value="1"/>
</dbReference>
<evidence type="ECO:0000259" key="2">
    <source>
        <dbReference type="SMART" id="SM00382"/>
    </source>
</evidence>
<dbReference type="Gene3D" id="3.40.50.300">
    <property type="entry name" value="P-loop containing nucleotide triphosphate hydrolases"/>
    <property type="match status" value="1"/>
</dbReference>
<evidence type="ECO:0000256" key="1">
    <source>
        <dbReference type="SAM" id="MobiDB-lite"/>
    </source>
</evidence>
<feature type="domain" description="AAA+ ATPase" evidence="2">
    <location>
        <begin position="446"/>
        <end position="573"/>
    </location>
</feature>
<dbReference type="CDD" id="cd19481">
    <property type="entry name" value="RecA-like_protease"/>
    <property type="match status" value="1"/>
</dbReference>
<proteinExistence type="predicted"/>
<evidence type="ECO:0000313" key="4">
    <source>
        <dbReference type="Proteomes" id="UP000030106"/>
    </source>
</evidence>
<comment type="caution">
    <text evidence="3">The sequence shown here is derived from an EMBL/GenBank/DDBJ whole genome shotgun (WGS) entry which is preliminary data.</text>
</comment>
<dbReference type="OrthoDB" id="5099298at2759"/>
<dbReference type="HOGENOM" id="CLU_004471_6_3_1"/>
<dbReference type="Proteomes" id="UP000030106">
    <property type="component" value="Unassembled WGS sequence"/>
</dbReference>
<dbReference type="Pfam" id="PF22942">
    <property type="entry name" value="DUF7025"/>
    <property type="match status" value="1"/>
</dbReference>